<protein>
    <submittedName>
        <fullName evidence="2">9796_t:CDS:1</fullName>
    </submittedName>
</protein>
<keyword evidence="1" id="KW-0175">Coiled coil</keyword>
<gene>
    <name evidence="2" type="ORF">AGERDE_LOCUS8477</name>
</gene>
<comment type="caution">
    <text evidence="2">The sequence shown here is derived from an EMBL/GenBank/DDBJ whole genome shotgun (WGS) entry which is preliminary data.</text>
</comment>
<dbReference type="EMBL" id="CAJVPL010001809">
    <property type="protein sequence ID" value="CAG8588367.1"/>
    <property type="molecule type" value="Genomic_DNA"/>
</dbReference>
<organism evidence="2 3">
    <name type="scientific">Ambispora gerdemannii</name>
    <dbReference type="NCBI Taxonomy" id="144530"/>
    <lineage>
        <taxon>Eukaryota</taxon>
        <taxon>Fungi</taxon>
        <taxon>Fungi incertae sedis</taxon>
        <taxon>Mucoromycota</taxon>
        <taxon>Glomeromycotina</taxon>
        <taxon>Glomeromycetes</taxon>
        <taxon>Archaeosporales</taxon>
        <taxon>Ambisporaceae</taxon>
        <taxon>Ambispora</taxon>
    </lineage>
</organism>
<dbReference type="Proteomes" id="UP000789831">
    <property type="component" value="Unassembled WGS sequence"/>
</dbReference>
<sequence length="472" mass="55263">MATVNCDKASKEDDTCINFDRNKTEFDLIKKLGSIDIHKYFTLTEEIKKATQEVHSLRENNKNLQQSINQFKEQNWYMHYCHAKQSYDTKMQEYSKLHAIYDELLKNHNQIRSVYDQLIKENKELKIVAEKNTIELQNKKETWEQDNKKNQEIIKNLNVEVESLKLEAIQYQSALGNAINVRWDDEDPNNSVNITKDIRKLQDALSDFTFLKGKAYVINKYNIQQLFNIMKTRADVAHKPSVSAALQHLAVKKITKYYSEQMQDRNRIYYSNDNKTLEKRLVSCVDNLAQMVKEFTETREGSDNITGITEIKVRQEIYAMLGNRGFGYKGCRFIYDLKRGLLKTLDNYRSISDKNISKEQEDRAEEIVLSVIRIFSFRLLTQEPSAAFRWFENGEPLNETLMEWVSTGEDETNMVVDICAFPAIGVYLDDPTKWQIYTKAKVQICNSTKKPSNVPQEGIIHMWKTYTNYSIK</sequence>
<feature type="coiled-coil region" evidence="1">
    <location>
        <begin position="101"/>
        <end position="174"/>
    </location>
</feature>
<name>A0A9N9GAA5_9GLOM</name>
<keyword evidence="3" id="KW-1185">Reference proteome</keyword>
<proteinExistence type="predicted"/>
<feature type="coiled-coil region" evidence="1">
    <location>
        <begin position="40"/>
        <end position="74"/>
    </location>
</feature>
<dbReference type="AlphaFoldDB" id="A0A9N9GAA5"/>
<accession>A0A9N9GAA5</accession>
<evidence type="ECO:0000256" key="1">
    <source>
        <dbReference type="SAM" id="Coils"/>
    </source>
</evidence>
<evidence type="ECO:0000313" key="2">
    <source>
        <dbReference type="EMBL" id="CAG8588367.1"/>
    </source>
</evidence>
<evidence type="ECO:0000313" key="3">
    <source>
        <dbReference type="Proteomes" id="UP000789831"/>
    </source>
</evidence>
<dbReference type="OrthoDB" id="2344771at2759"/>
<reference evidence="2" key="1">
    <citation type="submission" date="2021-06" db="EMBL/GenBank/DDBJ databases">
        <authorList>
            <person name="Kallberg Y."/>
            <person name="Tangrot J."/>
            <person name="Rosling A."/>
        </authorList>
    </citation>
    <scope>NUCLEOTIDE SEQUENCE</scope>
    <source>
        <strain evidence="2">MT106</strain>
    </source>
</reference>